<evidence type="ECO:0000259" key="5">
    <source>
        <dbReference type="Pfam" id="PF26153"/>
    </source>
</evidence>
<keyword evidence="2" id="KW-0472">Membrane</keyword>
<keyword evidence="2" id="KW-1133">Transmembrane helix</keyword>
<dbReference type="Pfam" id="PF26174">
    <property type="entry name" value="LEA-2_1"/>
    <property type="match status" value="1"/>
</dbReference>
<feature type="compositionally biased region" description="Basic and acidic residues" evidence="1">
    <location>
        <begin position="841"/>
        <end position="852"/>
    </location>
</feature>
<protein>
    <recommendedName>
        <fullName evidence="8">Pre-rrna processing protein</fullName>
    </recommendedName>
</protein>
<keyword evidence="7" id="KW-1185">Reference proteome</keyword>
<dbReference type="Pfam" id="PF26150">
    <property type="entry name" value="LEA-2_4"/>
    <property type="match status" value="1"/>
</dbReference>
<reference evidence="6" key="1">
    <citation type="submission" date="2023-06" db="EMBL/GenBank/DDBJ databases">
        <title>Genome-scale phylogeny and comparative genomics of the fungal order Sordariales.</title>
        <authorList>
            <consortium name="Lawrence Berkeley National Laboratory"/>
            <person name="Hensen N."/>
            <person name="Bonometti L."/>
            <person name="Westerberg I."/>
            <person name="Brannstrom I.O."/>
            <person name="Guillou S."/>
            <person name="Cros-Aarteil S."/>
            <person name="Calhoun S."/>
            <person name="Haridas S."/>
            <person name="Kuo A."/>
            <person name="Mondo S."/>
            <person name="Pangilinan J."/>
            <person name="Riley R."/>
            <person name="LaButti K."/>
            <person name="Andreopoulos B."/>
            <person name="Lipzen A."/>
            <person name="Chen C."/>
            <person name="Yanf M."/>
            <person name="Daum C."/>
            <person name="Ng V."/>
            <person name="Clum A."/>
            <person name="Steindorff A."/>
            <person name="Ohm R."/>
            <person name="Martin F."/>
            <person name="Silar P."/>
            <person name="Natvig D."/>
            <person name="Lalanne C."/>
            <person name="Gautier V."/>
            <person name="Ament-velasquez S.L."/>
            <person name="Kruys A."/>
            <person name="Hutchinson M.I."/>
            <person name="Powell A.J."/>
            <person name="Barry K."/>
            <person name="Miller A.N."/>
            <person name="Grigoriev I.V."/>
            <person name="Debuchy R."/>
            <person name="Gladieux P."/>
            <person name="Thoren M.H."/>
            <person name="Johannesson H."/>
        </authorList>
    </citation>
    <scope>NUCLEOTIDE SEQUENCE</scope>
    <source>
        <strain evidence="6">SMH3391-2</strain>
    </source>
</reference>
<sequence length="973" mass="104410">MSDSAESSPLLAPSGGEARHSQVSIHHTSQQELSSSTSVVSSTRHVSSRTTSHTTSHTLGSPSHTFESTPPLISHTSEESTTSHHTLGPSSHHTLESTSHVWDSTPGLISYTSESTPQITSRTSESNLQVLESTPLLSSSNATPRYDGGDDDADVASIASSRKSKKSKRSISPSVVAVLVLSLLSIAIIVVAFFVPAAVEEYAKEAAVLEPTNLSLESITADGVRARIQANFRLDGQRVKNEHVRRVGKAATWLVRSLATAPTRVNVYLPEYNNILLGAAGIPSLTVSIVDGDNTPVDIIADLIPGEAEGIRAIANEWLEGRLDALRLQGKADIQLKTGFIPLGTHSVSETLTFEANKLPQLPAYNITKLNFQEKPIPGHDEQAMAAEVSINAFNLYPVSVDVPELGFEVLVPGCDPLAPYILVAVAVTSPVAVRPHTEVVVDVHGLVKELPKDLTHICPNSGSSPLDMFFKKYMEGEEATVFVRGQNKDSESPVAPDTPDWISDILSSITVPVAFPGRSFDNLIRSFSLTDVHFTMPDPFAEPGDPDGDPKVSGTIEVMAALPSEMNFGLNVTHVRADADVFYHGKKLGELNLSEWQKANSTQLPVKKDREAMLKINSRIKDAPLNVTDADVLTDVMQALLFGGREVILGIKALVDVEVQTILGQLVVKGVPAEGKIPLKPLGKDITKSLAPRISDIQVIDTTSKSITLKATVNVSNPTPYSAHIPWISLHVLCNGTVVGEALAENLDITTGNNSNLVVSAVWNPSMGDDKKGPRVGRDLLSQYISGFNTTVTIKTHRGSIPSQPALGEALSRLNITIAAPKIKLPGGPKDGDGGDEGGDGGKDKDGDGGQPHFIRDATFHVFSSTATFTLVSPLQHNTLYIDHVNATALYNHTEPVGRIVYDTPFAAEPGESQTPKLPVEWSLDSVGYEKMREALGGRLKLDARAVVGVRVGRWRERVWYVGRGIGASVRI</sequence>
<name>A0AA39TZT6_9PEZI</name>
<dbReference type="InterPro" id="IPR055011">
    <property type="entry name" value="Tag1_C"/>
</dbReference>
<keyword evidence="2" id="KW-0812">Transmembrane</keyword>
<organism evidence="6 7">
    <name type="scientific">Bombardia bombarda</name>
    <dbReference type="NCBI Taxonomy" id="252184"/>
    <lineage>
        <taxon>Eukaryota</taxon>
        <taxon>Fungi</taxon>
        <taxon>Dikarya</taxon>
        <taxon>Ascomycota</taxon>
        <taxon>Pezizomycotina</taxon>
        <taxon>Sordariomycetes</taxon>
        <taxon>Sordariomycetidae</taxon>
        <taxon>Sordariales</taxon>
        <taxon>Lasiosphaeriaceae</taxon>
        <taxon>Bombardia</taxon>
    </lineage>
</organism>
<accession>A0AA39TZT6</accession>
<feature type="region of interest" description="Disordered" evidence="1">
    <location>
        <begin position="1"/>
        <end position="98"/>
    </location>
</feature>
<feature type="domain" description="Tag1-like fifth Ig-like" evidence="5">
    <location>
        <begin position="850"/>
        <end position="961"/>
    </location>
</feature>
<gene>
    <name evidence="6" type="ORF">B0T17DRAFT_498804</name>
</gene>
<feature type="compositionally biased region" description="Polar residues" evidence="1">
    <location>
        <begin position="88"/>
        <end position="98"/>
    </location>
</feature>
<evidence type="ECO:0000256" key="2">
    <source>
        <dbReference type="SAM" id="Phobius"/>
    </source>
</evidence>
<feature type="transmembrane region" description="Helical" evidence="2">
    <location>
        <begin position="171"/>
        <end position="195"/>
    </location>
</feature>
<evidence type="ECO:0000259" key="4">
    <source>
        <dbReference type="Pfam" id="PF26150"/>
    </source>
</evidence>
<dbReference type="Gene3D" id="2.60.40.1820">
    <property type="match status" value="1"/>
</dbReference>
<evidence type="ECO:0000259" key="3">
    <source>
        <dbReference type="Pfam" id="PF22786"/>
    </source>
</evidence>
<comment type="caution">
    <text evidence="6">The sequence shown here is derived from an EMBL/GenBank/DDBJ whole genome shotgun (WGS) entry which is preliminary data.</text>
</comment>
<evidence type="ECO:0008006" key="8">
    <source>
        <dbReference type="Google" id="ProtNLM"/>
    </source>
</evidence>
<dbReference type="PANTHER" id="PTHR35895:SF3">
    <property type="entry name" value="PRE-RRNA PROCESSING PROTEIN"/>
    <property type="match status" value="1"/>
</dbReference>
<dbReference type="EMBL" id="JAULSR010000008">
    <property type="protein sequence ID" value="KAK0612878.1"/>
    <property type="molecule type" value="Genomic_DNA"/>
</dbReference>
<dbReference type="Pfam" id="PF26153">
    <property type="entry name" value="LEA-2L_5"/>
    <property type="match status" value="1"/>
</dbReference>
<feature type="region of interest" description="Disordered" evidence="1">
    <location>
        <begin position="823"/>
        <end position="852"/>
    </location>
</feature>
<feature type="region of interest" description="Disordered" evidence="1">
    <location>
        <begin position="113"/>
        <end position="154"/>
    </location>
</feature>
<dbReference type="Pfam" id="PF22786">
    <property type="entry name" value="Tag1_C"/>
    <property type="match status" value="1"/>
</dbReference>
<evidence type="ECO:0000313" key="7">
    <source>
        <dbReference type="Proteomes" id="UP001174934"/>
    </source>
</evidence>
<feature type="compositionally biased region" description="Low complexity" evidence="1">
    <location>
        <begin position="26"/>
        <end position="65"/>
    </location>
</feature>
<dbReference type="Proteomes" id="UP001174934">
    <property type="component" value="Unassembled WGS sequence"/>
</dbReference>
<evidence type="ECO:0000256" key="1">
    <source>
        <dbReference type="SAM" id="MobiDB-lite"/>
    </source>
</evidence>
<dbReference type="InterPro" id="IPR059065">
    <property type="entry name" value="Ig_Tag1-like_4th"/>
</dbReference>
<dbReference type="PANTHER" id="PTHR35895">
    <property type="entry name" value="CHROMOSOME 16, WHOLE GENOME SHOTGUN SEQUENCE"/>
    <property type="match status" value="1"/>
</dbReference>
<dbReference type="InterPro" id="IPR046368">
    <property type="entry name" value="Tag1"/>
</dbReference>
<dbReference type="AlphaFoldDB" id="A0AA39TZT6"/>
<evidence type="ECO:0000313" key="6">
    <source>
        <dbReference type="EMBL" id="KAK0612878.1"/>
    </source>
</evidence>
<feature type="domain" description="Tag1-like fourth Ig-like" evidence="4">
    <location>
        <begin position="693"/>
        <end position="807"/>
    </location>
</feature>
<proteinExistence type="predicted"/>
<dbReference type="GO" id="GO:0000329">
    <property type="term" value="C:fungal-type vacuole membrane"/>
    <property type="evidence" value="ECO:0007669"/>
    <property type="project" value="InterPro"/>
</dbReference>
<dbReference type="InterPro" id="IPR059066">
    <property type="entry name" value="Ig_Tag1-like_5th"/>
</dbReference>
<feature type="compositionally biased region" description="Polar residues" evidence="1">
    <location>
        <begin position="113"/>
        <end position="143"/>
    </location>
</feature>
<feature type="domain" description="Tag1 C-terminal" evidence="3">
    <location>
        <begin position="567"/>
        <end position="680"/>
    </location>
</feature>